<evidence type="ECO:0000313" key="17">
    <source>
        <dbReference type="Proteomes" id="UP001487740"/>
    </source>
</evidence>
<evidence type="ECO:0000256" key="10">
    <source>
        <dbReference type="ARBA" id="ARBA00023180"/>
    </source>
</evidence>
<organism evidence="16 17">
    <name type="scientific">Scylla paramamosain</name>
    <name type="common">Mud crab</name>
    <dbReference type="NCBI Taxonomy" id="85552"/>
    <lineage>
        <taxon>Eukaryota</taxon>
        <taxon>Metazoa</taxon>
        <taxon>Ecdysozoa</taxon>
        <taxon>Arthropoda</taxon>
        <taxon>Crustacea</taxon>
        <taxon>Multicrustacea</taxon>
        <taxon>Malacostraca</taxon>
        <taxon>Eumalacostraca</taxon>
        <taxon>Eucarida</taxon>
        <taxon>Decapoda</taxon>
        <taxon>Pleocyemata</taxon>
        <taxon>Brachyura</taxon>
        <taxon>Eubrachyura</taxon>
        <taxon>Portunoidea</taxon>
        <taxon>Portunidae</taxon>
        <taxon>Portuninae</taxon>
        <taxon>Scylla</taxon>
    </lineage>
</organism>
<dbReference type="Gene3D" id="1.10.287.70">
    <property type="match status" value="1"/>
</dbReference>
<feature type="domain" description="Ionotropic glutamate receptor C-terminal" evidence="14">
    <location>
        <begin position="119"/>
        <end position="262"/>
    </location>
</feature>
<dbReference type="EMBL" id="JARAKH010000030">
    <property type="protein sequence ID" value="KAK8387129.1"/>
    <property type="molecule type" value="Genomic_DNA"/>
</dbReference>
<dbReference type="Pfam" id="PF10613">
    <property type="entry name" value="Lig_chan-Glu_bd"/>
    <property type="match status" value="1"/>
</dbReference>
<keyword evidence="8 13" id="KW-0472">Membrane</keyword>
<keyword evidence="6 13" id="KW-1133">Transmembrane helix</keyword>
<keyword evidence="17" id="KW-1185">Reference proteome</keyword>
<comment type="similarity">
    <text evidence="2">Belongs to the glutamate-gated ion channel (TC 1.A.10.1) family.</text>
</comment>
<dbReference type="InterPro" id="IPR001320">
    <property type="entry name" value="Iontro_rcpt_C"/>
</dbReference>
<evidence type="ECO:0000256" key="1">
    <source>
        <dbReference type="ARBA" id="ARBA00004651"/>
    </source>
</evidence>
<keyword evidence="11" id="KW-1071">Ligand-gated ion channel</keyword>
<feature type="transmembrane region" description="Helical" evidence="13">
    <location>
        <begin position="116"/>
        <end position="138"/>
    </location>
</feature>
<evidence type="ECO:0000256" key="6">
    <source>
        <dbReference type="ARBA" id="ARBA00022989"/>
    </source>
</evidence>
<evidence type="ECO:0000259" key="14">
    <source>
        <dbReference type="Pfam" id="PF00060"/>
    </source>
</evidence>
<accession>A0AAW0TID2</accession>
<dbReference type="AlphaFoldDB" id="A0AAW0TID2"/>
<dbReference type="InterPro" id="IPR019594">
    <property type="entry name" value="Glu/Gly-bd"/>
</dbReference>
<dbReference type="GO" id="GO:0005886">
    <property type="term" value="C:plasma membrane"/>
    <property type="evidence" value="ECO:0007669"/>
    <property type="project" value="UniProtKB-SubCell"/>
</dbReference>
<dbReference type="InterPro" id="IPR052192">
    <property type="entry name" value="Insect_Ionotropic_Sensory_Rcpt"/>
</dbReference>
<keyword evidence="10" id="KW-0325">Glycoprotein</keyword>
<dbReference type="GO" id="GO:0050906">
    <property type="term" value="P:detection of stimulus involved in sensory perception"/>
    <property type="evidence" value="ECO:0007669"/>
    <property type="project" value="UniProtKB-ARBA"/>
</dbReference>
<keyword evidence="5 13" id="KW-0812">Transmembrane</keyword>
<comment type="subcellular location">
    <subcellularLocation>
        <location evidence="1">Cell membrane</location>
        <topology evidence="1">Multi-pass membrane protein</topology>
    </subcellularLocation>
</comment>
<feature type="transmembrane region" description="Helical" evidence="13">
    <location>
        <begin position="188"/>
        <end position="206"/>
    </location>
</feature>
<name>A0AAW0TID2_SCYPA</name>
<keyword evidence="3" id="KW-0813">Transport</keyword>
<dbReference type="PANTHER" id="PTHR42643:SF24">
    <property type="entry name" value="IONOTROPIC RECEPTOR 60A"/>
    <property type="match status" value="1"/>
</dbReference>
<evidence type="ECO:0000256" key="12">
    <source>
        <dbReference type="ARBA" id="ARBA00023303"/>
    </source>
</evidence>
<proteinExistence type="inferred from homology"/>
<keyword evidence="4" id="KW-1003">Cell membrane</keyword>
<keyword evidence="12" id="KW-0407">Ion channel</keyword>
<evidence type="ECO:0000259" key="15">
    <source>
        <dbReference type="Pfam" id="PF10613"/>
    </source>
</evidence>
<keyword evidence="7" id="KW-0406">Ion transport</keyword>
<dbReference type="Gene3D" id="3.40.190.10">
    <property type="entry name" value="Periplasmic binding protein-like II"/>
    <property type="match status" value="1"/>
</dbReference>
<evidence type="ECO:0000256" key="7">
    <source>
        <dbReference type="ARBA" id="ARBA00023065"/>
    </source>
</evidence>
<evidence type="ECO:0000256" key="11">
    <source>
        <dbReference type="ARBA" id="ARBA00023286"/>
    </source>
</evidence>
<evidence type="ECO:0000256" key="9">
    <source>
        <dbReference type="ARBA" id="ARBA00023170"/>
    </source>
</evidence>
<gene>
    <name evidence="16" type="ORF">O3P69_018055</name>
</gene>
<evidence type="ECO:0000313" key="16">
    <source>
        <dbReference type="EMBL" id="KAK8387129.1"/>
    </source>
</evidence>
<evidence type="ECO:0000256" key="3">
    <source>
        <dbReference type="ARBA" id="ARBA00022448"/>
    </source>
</evidence>
<keyword evidence="9" id="KW-0675">Receptor</keyword>
<evidence type="ECO:0000256" key="4">
    <source>
        <dbReference type="ARBA" id="ARBA00022475"/>
    </source>
</evidence>
<comment type="caution">
    <text evidence="16">The sequence shown here is derived from an EMBL/GenBank/DDBJ whole genome shotgun (WGS) entry which is preliminary data.</text>
</comment>
<evidence type="ECO:0000256" key="13">
    <source>
        <dbReference type="SAM" id="Phobius"/>
    </source>
</evidence>
<evidence type="ECO:0000256" key="2">
    <source>
        <dbReference type="ARBA" id="ARBA00008685"/>
    </source>
</evidence>
<dbReference type="GO" id="GO:0015276">
    <property type="term" value="F:ligand-gated monoatomic ion channel activity"/>
    <property type="evidence" value="ECO:0007669"/>
    <property type="project" value="InterPro"/>
</dbReference>
<evidence type="ECO:0008006" key="18">
    <source>
        <dbReference type="Google" id="ProtNLM"/>
    </source>
</evidence>
<dbReference type="Proteomes" id="UP001487740">
    <property type="component" value="Unassembled WGS sequence"/>
</dbReference>
<evidence type="ECO:0000256" key="5">
    <source>
        <dbReference type="ARBA" id="ARBA00022692"/>
    </source>
</evidence>
<protein>
    <recommendedName>
        <fullName evidence="18">Variant Ionotropic Glutamate Receptor</fullName>
    </recommendedName>
</protein>
<reference evidence="16 17" key="1">
    <citation type="submission" date="2023-03" db="EMBL/GenBank/DDBJ databases">
        <title>High-quality genome of Scylla paramamosain provides insights in environmental adaptation.</title>
        <authorList>
            <person name="Zhang L."/>
        </authorList>
    </citation>
    <scope>NUCLEOTIDE SEQUENCE [LARGE SCALE GENOMIC DNA]</scope>
    <source>
        <strain evidence="16">LZ_2023a</strain>
        <tissue evidence="16">Muscle</tissue>
    </source>
</reference>
<sequence length="343" mass="38506">MQWIGLLHLRGTSDNFTISGPILPLLVIIAEKMERCFEIVVPPSKTYGTRLENGSWLGMMAQLASREVDMSGVPVQIDEARSTIVDQSISLLSELVVLIYIKPKERSDLAGFIKPFAFQVWIALLFGMMMVLTGMLLLQVTETVPSHRSASGQGHHAVLREPWWTAGQWTVAPPLAQAWWREPSTVRLRILVGTWLLISFVLATIYRSNLKAMLILPHIKLPFNSVEELVQTDIPCYVVEASVYHSNIKAAEPGTAVHKLMKQLVVHDDDARATRDFQQGKMAAIANTYSLWTITACREYPVMFLCHGEPENSEKGRGEIAIWGRRAAGTRRRCEDCVEHTSL</sequence>
<dbReference type="PANTHER" id="PTHR42643">
    <property type="entry name" value="IONOTROPIC RECEPTOR 20A-RELATED"/>
    <property type="match status" value="1"/>
</dbReference>
<evidence type="ECO:0000256" key="8">
    <source>
        <dbReference type="ARBA" id="ARBA00023136"/>
    </source>
</evidence>
<feature type="domain" description="Ionotropic glutamate receptor L-glutamate and glycine-binding" evidence="15">
    <location>
        <begin position="14"/>
        <end position="101"/>
    </location>
</feature>
<dbReference type="SUPFAM" id="SSF53850">
    <property type="entry name" value="Periplasmic binding protein-like II"/>
    <property type="match status" value="1"/>
</dbReference>
<dbReference type="Pfam" id="PF00060">
    <property type="entry name" value="Lig_chan"/>
    <property type="match status" value="1"/>
</dbReference>